<keyword evidence="3 8" id="KW-0028">Amino-acid biosynthesis</keyword>
<reference evidence="10 11" key="1">
    <citation type="submission" date="2020-08" db="EMBL/GenBank/DDBJ databases">
        <title>Bridging the membrane lipid divide: bacteria of the FCB group superphylum have the potential to synthesize archaeal ether lipids.</title>
        <authorList>
            <person name="Villanueva L."/>
            <person name="Von Meijenfeldt F.A.B."/>
            <person name="Westbye A.B."/>
            <person name="Yadav S."/>
            <person name="Hopmans E.C."/>
            <person name="Dutilh B.E."/>
            <person name="Sinninghe Damste J.S."/>
        </authorList>
    </citation>
    <scope>NUCLEOTIDE SEQUENCE [LARGE SCALE GENOMIC DNA]</scope>
    <source>
        <strain evidence="10">NIOZ-UU30</strain>
    </source>
</reference>
<organism evidence="10 11">
    <name type="scientific">Candidatus Desulfatibia profunda</name>
    <dbReference type="NCBI Taxonomy" id="2841695"/>
    <lineage>
        <taxon>Bacteria</taxon>
        <taxon>Pseudomonadati</taxon>
        <taxon>Thermodesulfobacteriota</taxon>
        <taxon>Desulfobacteria</taxon>
        <taxon>Desulfobacterales</taxon>
        <taxon>Desulfobacterales incertae sedis</taxon>
        <taxon>Candidatus Desulfatibia</taxon>
    </lineage>
</organism>
<accession>A0A8J6NUC5</accession>
<evidence type="ECO:0000256" key="7">
    <source>
        <dbReference type="ARBA" id="ARBA00023239"/>
    </source>
</evidence>
<dbReference type="GO" id="GO:0000162">
    <property type="term" value="P:L-tryptophan biosynthetic process"/>
    <property type="evidence" value="ECO:0007669"/>
    <property type="project" value="UniProtKB-UniRule"/>
</dbReference>
<evidence type="ECO:0000256" key="8">
    <source>
        <dbReference type="HAMAP-Rule" id="MF_00134"/>
    </source>
</evidence>
<evidence type="ECO:0000259" key="9">
    <source>
        <dbReference type="Pfam" id="PF00218"/>
    </source>
</evidence>
<evidence type="ECO:0000256" key="4">
    <source>
        <dbReference type="ARBA" id="ARBA00022793"/>
    </source>
</evidence>
<dbReference type="EC" id="4.1.1.48" evidence="8"/>
<dbReference type="Proteomes" id="UP000603434">
    <property type="component" value="Unassembled WGS sequence"/>
</dbReference>
<keyword evidence="5 8" id="KW-0822">Tryptophan biosynthesis</keyword>
<comment type="catalytic activity">
    <reaction evidence="1 8">
        <text>1-(2-carboxyphenylamino)-1-deoxy-D-ribulose 5-phosphate + H(+) = (1S,2R)-1-C-(indol-3-yl)glycerol 3-phosphate + CO2 + H2O</text>
        <dbReference type="Rhea" id="RHEA:23476"/>
        <dbReference type="ChEBI" id="CHEBI:15377"/>
        <dbReference type="ChEBI" id="CHEBI:15378"/>
        <dbReference type="ChEBI" id="CHEBI:16526"/>
        <dbReference type="ChEBI" id="CHEBI:58613"/>
        <dbReference type="ChEBI" id="CHEBI:58866"/>
        <dbReference type="EC" id="4.1.1.48"/>
    </reaction>
</comment>
<dbReference type="UniPathway" id="UPA00035">
    <property type="reaction ID" value="UER00043"/>
</dbReference>
<comment type="similarity">
    <text evidence="8">Belongs to the TrpC family.</text>
</comment>
<evidence type="ECO:0000256" key="2">
    <source>
        <dbReference type="ARBA" id="ARBA00004696"/>
    </source>
</evidence>
<evidence type="ECO:0000256" key="6">
    <source>
        <dbReference type="ARBA" id="ARBA00023141"/>
    </source>
</evidence>
<name>A0A8J6NUC5_9BACT</name>
<evidence type="ECO:0000256" key="1">
    <source>
        <dbReference type="ARBA" id="ARBA00001633"/>
    </source>
</evidence>
<dbReference type="HAMAP" id="MF_00134_B">
    <property type="entry name" value="IGPS_B"/>
    <property type="match status" value="1"/>
</dbReference>
<dbReference type="InterPro" id="IPR001468">
    <property type="entry name" value="Indole-3-GlycerolPSynthase_CS"/>
</dbReference>
<dbReference type="Pfam" id="PF00218">
    <property type="entry name" value="IGPS"/>
    <property type="match status" value="1"/>
</dbReference>
<dbReference type="SUPFAM" id="SSF51366">
    <property type="entry name" value="Ribulose-phoshate binding barrel"/>
    <property type="match status" value="1"/>
</dbReference>
<proteinExistence type="inferred from homology"/>
<dbReference type="GO" id="GO:0004640">
    <property type="term" value="F:phosphoribosylanthranilate isomerase activity"/>
    <property type="evidence" value="ECO:0007669"/>
    <property type="project" value="TreeGrafter"/>
</dbReference>
<keyword evidence="4 8" id="KW-0210">Decarboxylase</keyword>
<dbReference type="NCBIfam" id="NF001377">
    <property type="entry name" value="PRK00278.2-4"/>
    <property type="match status" value="1"/>
</dbReference>
<dbReference type="Gene3D" id="3.20.20.70">
    <property type="entry name" value="Aldolase class I"/>
    <property type="match status" value="1"/>
</dbReference>
<keyword evidence="6 8" id="KW-0057">Aromatic amino acid biosynthesis</keyword>
<dbReference type="PANTHER" id="PTHR22854:SF2">
    <property type="entry name" value="INDOLE-3-GLYCEROL-PHOSPHATE SYNTHASE"/>
    <property type="match status" value="1"/>
</dbReference>
<feature type="domain" description="Indole-3-glycerol phosphate synthase" evidence="9">
    <location>
        <begin position="6"/>
        <end position="260"/>
    </location>
</feature>
<dbReference type="AlphaFoldDB" id="A0A8J6NUC5"/>
<evidence type="ECO:0000313" key="10">
    <source>
        <dbReference type="EMBL" id="MBC8363341.1"/>
    </source>
</evidence>
<dbReference type="PROSITE" id="PS00614">
    <property type="entry name" value="IGPS"/>
    <property type="match status" value="1"/>
</dbReference>
<dbReference type="InterPro" id="IPR013785">
    <property type="entry name" value="Aldolase_TIM"/>
</dbReference>
<evidence type="ECO:0000256" key="3">
    <source>
        <dbReference type="ARBA" id="ARBA00022605"/>
    </source>
</evidence>
<dbReference type="InterPro" id="IPR013798">
    <property type="entry name" value="Indole-3-glycerol_P_synth_dom"/>
</dbReference>
<comment type="caution">
    <text evidence="10">The sequence shown here is derived from an EMBL/GenBank/DDBJ whole genome shotgun (WGS) entry which is preliminary data.</text>
</comment>
<comment type="pathway">
    <text evidence="2 8">Amino-acid biosynthesis; L-tryptophan biosynthesis; L-tryptophan from chorismate: step 4/5.</text>
</comment>
<evidence type="ECO:0000256" key="5">
    <source>
        <dbReference type="ARBA" id="ARBA00022822"/>
    </source>
</evidence>
<dbReference type="FunFam" id="3.20.20.70:FF:000024">
    <property type="entry name" value="Indole-3-glycerol phosphate synthase"/>
    <property type="match status" value="1"/>
</dbReference>
<evidence type="ECO:0000313" key="11">
    <source>
        <dbReference type="Proteomes" id="UP000603434"/>
    </source>
</evidence>
<protein>
    <recommendedName>
        <fullName evidence="8">Indole-3-glycerol phosphate synthase</fullName>
        <shortName evidence="8">IGPS</shortName>
        <ecNumber evidence="8">4.1.1.48</ecNumber>
    </recommendedName>
</protein>
<dbReference type="PANTHER" id="PTHR22854">
    <property type="entry name" value="TRYPTOPHAN BIOSYNTHESIS PROTEIN"/>
    <property type="match status" value="1"/>
</dbReference>
<sequence length="264" mass="29431">MGKDILSQIVAHKKQEVATARQRIPEARIRERAMIPRNRRHFLKRLEHPGDTGVNIIAEIKRASPSKGVLCRDLDPALFALEYEKGGAAALSVLTDQDFFKGSSRDLQSARETTSLPVLRKDFLISSYQLYESAVMGADAVLLIVRILEQQQLHDYLDICDELKMDALVEIHTEKDLETATKAGAKLIGINNRNLSSFETDIETAIKMKSLLEPHQIAVAASGIRTRTDVEKNQTAGIWNFLIGESLVKAQNPQAFLKSLQGKN</sequence>
<gene>
    <name evidence="8 10" type="primary">trpC</name>
    <name evidence="10" type="ORF">H8E23_18320</name>
</gene>
<dbReference type="GO" id="GO:0004425">
    <property type="term" value="F:indole-3-glycerol-phosphate synthase activity"/>
    <property type="evidence" value="ECO:0007669"/>
    <property type="project" value="UniProtKB-UniRule"/>
</dbReference>
<dbReference type="InterPro" id="IPR045186">
    <property type="entry name" value="Indole-3-glycerol_P_synth"/>
</dbReference>
<keyword evidence="7 8" id="KW-0456">Lyase</keyword>
<dbReference type="EMBL" id="JACNJH010000289">
    <property type="protein sequence ID" value="MBC8363341.1"/>
    <property type="molecule type" value="Genomic_DNA"/>
</dbReference>
<dbReference type="CDD" id="cd00331">
    <property type="entry name" value="IGPS"/>
    <property type="match status" value="1"/>
</dbReference>
<dbReference type="InterPro" id="IPR011060">
    <property type="entry name" value="RibuloseP-bd_barrel"/>
</dbReference>